<evidence type="ECO:0000313" key="7">
    <source>
        <dbReference type="EMBL" id="TCS96361.1"/>
    </source>
</evidence>
<evidence type="ECO:0000256" key="4">
    <source>
        <dbReference type="ARBA" id="ARBA00022801"/>
    </source>
</evidence>
<dbReference type="GO" id="GO:0016787">
    <property type="term" value="F:hydrolase activity"/>
    <property type="evidence" value="ECO:0007669"/>
    <property type="project" value="UniProtKB-KW"/>
</dbReference>
<evidence type="ECO:0000256" key="5">
    <source>
        <dbReference type="SAM" id="SignalP"/>
    </source>
</evidence>
<evidence type="ECO:0000256" key="1">
    <source>
        <dbReference type="ARBA" id="ARBA00006429"/>
    </source>
</evidence>
<dbReference type="InterPro" id="IPR007346">
    <property type="entry name" value="Endonuclease-I"/>
</dbReference>
<dbReference type="InterPro" id="IPR044925">
    <property type="entry name" value="His-Me_finger_sf"/>
</dbReference>
<keyword evidence="3 5" id="KW-0732">Signal</keyword>
<keyword evidence="8" id="KW-1185">Reference proteome</keyword>
<keyword evidence="7" id="KW-0255">Endonuclease</keyword>
<dbReference type="GO" id="GO:0004519">
    <property type="term" value="F:endonuclease activity"/>
    <property type="evidence" value="ECO:0007669"/>
    <property type="project" value="UniProtKB-KW"/>
</dbReference>
<dbReference type="EMBL" id="SMAF01000015">
    <property type="protein sequence ID" value="TCS96361.1"/>
    <property type="molecule type" value="Genomic_DNA"/>
</dbReference>
<dbReference type="SUPFAM" id="SSF54060">
    <property type="entry name" value="His-Me finger endonucleases"/>
    <property type="match status" value="1"/>
</dbReference>
<keyword evidence="2" id="KW-0540">Nuclease</keyword>
<feature type="chain" id="PRO_5030099253" evidence="5">
    <location>
        <begin position="23"/>
        <end position="686"/>
    </location>
</feature>
<sequence length="686" mass="71891">MYRALRRLLPAALLVAAPAASAFVSGTTPVFINELHYDNVDVDVGEAVEIAGPAGTSLTGWSVVLYNGSNGTVYDTIPLSGTIPDQCSGFGTVVALPGGSNPQIQNGSPDGLALVSPQGVVQFLTYEGSFTATNGPAQGMVGTDIGVSEPGSTPVGHSLALAGSGGSGYESFTWQPPAPASFGACNPGQSFAPAVDVPPQLNSLTPANGAIGVSTLPVINAVFSEAVDLAPGAITLGCATSGPIALSISGTDASYQATAQTAVLNLESCTVTVTGALVTDRDGTPDAMAGNVSHTFTTQADLPPAVAHHIPAVGAGGVAHSANIQVDFSEPVTTQPGWLQLSCDESGNVSVSISGGPTQYVVNPDSDFAALETCTVLVDADHVIDLDGVPTPMVADYTWTFTTASDNGDYYASVVATSAATLRATLHEVIDDHQWYPYSSSSGPDTWEILEKADEDPADPTRILDIYRNESMAKFGGGQGPYNREHTWPNSLGFPNSGNSHAYTDTHMLMLSHVGYNSDRGNKYFGTCNSGCTERTTLVNDGQGGGSGTHPGNSNWFNGNLWETWVGRRGDVARAVMYMDIRYEGGTHANGWHEPDLILTNNTSLIQGTNTANNGTGRAYMGLLDVILAWHEQDPPDEKERLRNEVVYSYQGNRNPFIDHPEWAACLFKDICPVVSDVIFANGFGD</sequence>
<protein>
    <submittedName>
        <fullName evidence="7">Endonuclease I</fullName>
    </submittedName>
</protein>
<accession>A0A4R3L8L3</accession>
<name>A0A4R3L8L3_9GAMM</name>
<evidence type="ECO:0000259" key="6">
    <source>
        <dbReference type="Pfam" id="PF13205"/>
    </source>
</evidence>
<evidence type="ECO:0000256" key="3">
    <source>
        <dbReference type="ARBA" id="ARBA00022729"/>
    </source>
</evidence>
<dbReference type="Pfam" id="PF04231">
    <property type="entry name" value="Endonuclease_1"/>
    <property type="match status" value="1"/>
</dbReference>
<proteinExistence type="inferred from homology"/>
<evidence type="ECO:0000313" key="8">
    <source>
        <dbReference type="Proteomes" id="UP000294599"/>
    </source>
</evidence>
<dbReference type="PANTHER" id="PTHR33607">
    <property type="entry name" value="ENDONUCLEASE-1"/>
    <property type="match status" value="1"/>
</dbReference>
<comment type="similarity">
    <text evidence="1">Belongs to the EndA/NucM nuclease family.</text>
</comment>
<reference evidence="7 8" key="1">
    <citation type="submission" date="2019-03" db="EMBL/GenBank/DDBJ databases">
        <title>Genomic Encyclopedia of Type Strains, Phase IV (KMG-IV): sequencing the most valuable type-strain genomes for metagenomic binning, comparative biology and taxonomic classification.</title>
        <authorList>
            <person name="Goeker M."/>
        </authorList>
    </citation>
    <scope>NUCLEOTIDE SEQUENCE [LARGE SCALE GENOMIC DNA]</scope>
    <source>
        <strain evidence="7 8">DSM 21944</strain>
    </source>
</reference>
<dbReference type="RefSeq" id="WP_123522234.1">
    <property type="nucleotide sequence ID" value="NZ_JBHLWF010000012.1"/>
</dbReference>
<feature type="domain" description="SbsA Ig-like" evidence="6">
    <location>
        <begin position="197"/>
        <end position="298"/>
    </location>
</feature>
<dbReference type="PANTHER" id="PTHR33607:SF2">
    <property type="entry name" value="ENDONUCLEASE-1"/>
    <property type="match status" value="1"/>
</dbReference>
<feature type="domain" description="SbsA Ig-like" evidence="6">
    <location>
        <begin position="303"/>
        <end position="403"/>
    </location>
</feature>
<evidence type="ECO:0000256" key="2">
    <source>
        <dbReference type="ARBA" id="ARBA00022722"/>
    </source>
</evidence>
<feature type="signal peptide" evidence="5">
    <location>
        <begin position="1"/>
        <end position="22"/>
    </location>
</feature>
<dbReference type="Proteomes" id="UP000294599">
    <property type="component" value="Unassembled WGS sequence"/>
</dbReference>
<dbReference type="OrthoDB" id="9800417at2"/>
<dbReference type="AlphaFoldDB" id="A0A4R3L8L3"/>
<comment type="caution">
    <text evidence="7">The sequence shown here is derived from an EMBL/GenBank/DDBJ whole genome shotgun (WGS) entry which is preliminary data.</text>
</comment>
<dbReference type="InterPro" id="IPR032812">
    <property type="entry name" value="SbsA_Ig"/>
</dbReference>
<keyword evidence="4" id="KW-0378">Hydrolase</keyword>
<gene>
    <name evidence="7" type="ORF">EDC25_11549</name>
</gene>
<organism evidence="7 8">
    <name type="scientific">Pseudofulvimonas gallinarii</name>
    <dbReference type="NCBI Taxonomy" id="634155"/>
    <lineage>
        <taxon>Bacteria</taxon>
        <taxon>Pseudomonadati</taxon>
        <taxon>Pseudomonadota</taxon>
        <taxon>Gammaproteobacteria</taxon>
        <taxon>Lysobacterales</taxon>
        <taxon>Rhodanobacteraceae</taxon>
        <taxon>Pseudofulvimonas</taxon>
    </lineage>
</organism>
<dbReference type="Pfam" id="PF13205">
    <property type="entry name" value="Big_5"/>
    <property type="match status" value="2"/>
</dbReference>